<organism evidence="2 3">
    <name type="scientific">Rubus argutus</name>
    <name type="common">Southern blackberry</name>
    <dbReference type="NCBI Taxonomy" id="59490"/>
    <lineage>
        <taxon>Eukaryota</taxon>
        <taxon>Viridiplantae</taxon>
        <taxon>Streptophyta</taxon>
        <taxon>Embryophyta</taxon>
        <taxon>Tracheophyta</taxon>
        <taxon>Spermatophyta</taxon>
        <taxon>Magnoliopsida</taxon>
        <taxon>eudicotyledons</taxon>
        <taxon>Gunneridae</taxon>
        <taxon>Pentapetalae</taxon>
        <taxon>rosids</taxon>
        <taxon>fabids</taxon>
        <taxon>Rosales</taxon>
        <taxon>Rosaceae</taxon>
        <taxon>Rosoideae</taxon>
        <taxon>Rosoideae incertae sedis</taxon>
        <taxon>Rubus</taxon>
    </lineage>
</organism>
<feature type="domain" description="MRN complex-interacting protein N-terminal" evidence="1">
    <location>
        <begin position="8"/>
        <end position="77"/>
    </location>
</feature>
<dbReference type="GO" id="GO:0005634">
    <property type="term" value="C:nucleus"/>
    <property type="evidence" value="ECO:0007669"/>
    <property type="project" value="TreeGrafter"/>
</dbReference>
<evidence type="ECO:0000313" key="3">
    <source>
        <dbReference type="Proteomes" id="UP001457282"/>
    </source>
</evidence>
<dbReference type="InterPro" id="IPR032739">
    <property type="entry name" value="MRNIP"/>
</dbReference>
<sequence length="220" mass="25299">MSTIFFAVQCCQCSTMQVKQRKQSSKNSKWTCVVCNQKQSARKVFAESPMARDLRPFVQSSNMSRQFTHQQQHHEHALVSDSHECSDGFEPQIVTELPPESFKKPKLNKYIDASDTDKGGVYELPNRRPVFSKRNSNKHVVSPEGVKDRRCELTMTKNTSKWSHFMMPDDKESRTLQATKATLTDNAGQWSNETIANYEYQTVTTDERVEDDIHPDFLQG</sequence>
<dbReference type="InterPro" id="IPR049472">
    <property type="entry name" value="MRNIP_N"/>
</dbReference>
<evidence type="ECO:0000259" key="1">
    <source>
        <dbReference type="Pfam" id="PF15749"/>
    </source>
</evidence>
<dbReference type="PANTHER" id="PTHR15863:SF2">
    <property type="entry name" value="MRN COMPLEX-INTERACTING PROTEIN"/>
    <property type="match status" value="1"/>
</dbReference>
<proteinExistence type="predicted"/>
<keyword evidence="3" id="KW-1185">Reference proteome</keyword>
<dbReference type="Proteomes" id="UP001457282">
    <property type="component" value="Unassembled WGS sequence"/>
</dbReference>
<reference evidence="2 3" key="1">
    <citation type="journal article" date="2023" name="G3 (Bethesda)">
        <title>A chromosome-length genome assembly and annotation of blackberry (Rubus argutus, cv. 'Hillquist').</title>
        <authorList>
            <person name="Bruna T."/>
            <person name="Aryal R."/>
            <person name="Dudchenko O."/>
            <person name="Sargent D.J."/>
            <person name="Mead D."/>
            <person name="Buti M."/>
            <person name="Cavallini A."/>
            <person name="Hytonen T."/>
            <person name="Andres J."/>
            <person name="Pham M."/>
            <person name="Weisz D."/>
            <person name="Mascagni F."/>
            <person name="Usai G."/>
            <person name="Natali L."/>
            <person name="Bassil N."/>
            <person name="Fernandez G.E."/>
            <person name="Lomsadze A."/>
            <person name="Armour M."/>
            <person name="Olukolu B."/>
            <person name="Poorten T."/>
            <person name="Britton C."/>
            <person name="Davik J."/>
            <person name="Ashrafi H."/>
            <person name="Aiden E.L."/>
            <person name="Borodovsky M."/>
            <person name="Worthington M."/>
        </authorList>
    </citation>
    <scope>NUCLEOTIDE SEQUENCE [LARGE SCALE GENOMIC DNA]</scope>
    <source>
        <strain evidence="2">PI 553951</strain>
    </source>
</reference>
<dbReference type="AlphaFoldDB" id="A0AAW1Y7I9"/>
<comment type="caution">
    <text evidence="2">The sequence shown here is derived from an EMBL/GenBank/DDBJ whole genome shotgun (WGS) entry which is preliminary data.</text>
</comment>
<dbReference type="GO" id="GO:0003682">
    <property type="term" value="F:chromatin binding"/>
    <property type="evidence" value="ECO:0007669"/>
    <property type="project" value="TreeGrafter"/>
</dbReference>
<dbReference type="Pfam" id="PF15749">
    <property type="entry name" value="MRNIP"/>
    <property type="match status" value="1"/>
</dbReference>
<dbReference type="EMBL" id="JBEDUW010000002">
    <property type="protein sequence ID" value="KAK9943712.1"/>
    <property type="molecule type" value="Genomic_DNA"/>
</dbReference>
<protein>
    <recommendedName>
        <fullName evidence="1">MRN complex-interacting protein N-terminal domain-containing protein</fullName>
    </recommendedName>
</protein>
<name>A0AAW1Y7I9_RUBAR</name>
<dbReference type="PANTHER" id="PTHR15863">
    <property type="entry name" value="MRN COMPLEX-INTERACTING PROTEIN"/>
    <property type="match status" value="1"/>
</dbReference>
<dbReference type="GO" id="GO:0007095">
    <property type="term" value="P:mitotic G2 DNA damage checkpoint signaling"/>
    <property type="evidence" value="ECO:0007669"/>
    <property type="project" value="TreeGrafter"/>
</dbReference>
<gene>
    <name evidence="2" type="ORF">M0R45_009313</name>
</gene>
<accession>A0AAW1Y7I9</accession>
<evidence type="ECO:0000313" key="2">
    <source>
        <dbReference type="EMBL" id="KAK9943712.1"/>
    </source>
</evidence>